<reference evidence="9 10" key="1">
    <citation type="submission" date="2018-06" db="EMBL/GenBank/DDBJ databases">
        <title>Comparative genomics of Brasilonema spp. strains.</title>
        <authorList>
            <person name="Alvarenga D.O."/>
            <person name="Fiore M.F."/>
            <person name="Varani A.M."/>
        </authorList>
    </citation>
    <scope>NUCLEOTIDE SEQUENCE [LARGE SCALE GENOMIC DNA]</scope>
    <source>
        <strain evidence="9 10">SPC951</strain>
    </source>
</reference>
<evidence type="ECO:0000259" key="8">
    <source>
        <dbReference type="Pfam" id="PF02777"/>
    </source>
</evidence>
<dbReference type="Proteomes" id="UP000718564">
    <property type="component" value="Unassembled WGS sequence"/>
</dbReference>
<evidence type="ECO:0000259" key="7">
    <source>
        <dbReference type="Pfam" id="PF00081"/>
    </source>
</evidence>
<dbReference type="RefSeq" id="WP_169154305.1">
    <property type="nucleotide sequence ID" value="NZ_CAWPJE010000392.1"/>
</dbReference>
<dbReference type="PIRSF" id="PIRSF000349">
    <property type="entry name" value="SODismutase"/>
    <property type="match status" value="1"/>
</dbReference>
<name>A0ABX1P4T4_9CYAN</name>
<dbReference type="EC" id="1.15.1.1" evidence="3 6"/>
<dbReference type="PANTHER" id="PTHR42769">
    <property type="entry name" value="SUPEROXIDE DISMUTASE"/>
    <property type="match status" value="1"/>
</dbReference>
<evidence type="ECO:0000256" key="2">
    <source>
        <dbReference type="ARBA" id="ARBA00011738"/>
    </source>
</evidence>
<dbReference type="Pfam" id="PF02777">
    <property type="entry name" value="Sod_Fe_C"/>
    <property type="match status" value="1"/>
</dbReference>
<dbReference type="Pfam" id="PF00081">
    <property type="entry name" value="Sod_Fe_N"/>
    <property type="match status" value="1"/>
</dbReference>
<keyword evidence="10" id="KW-1185">Reference proteome</keyword>
<dbReference type="InterPro" id="IPR019833">
    <property type="entry name" value="Mn/Fe_SOD_BS"/>
</dbReference>
<dbReference type="InterPro" id="IPR019831">
    <property type="entry name" value="Mn/Fe_SOD_N"/>
</dbReference>
<proteinExistence type="inferred from homology"/>
<dbReference type="PRINTS" id="PR01703">
    <property type="entry name" value="MNSODISMTASE"/>
</dbReference>
<evidence type="ECO:0000313" key="10">
    <source>
        <dbReference type="Proteomes" id="UP000718564"/>
    </source>
</evidence>
<dbReference type="PROSITE" id="PS00088">
    <property type="entry name" value="SOD_MN"/>
    <property type="match status" value="1"/>
</dbReference>
<dbReference type="InterPro" id="IPR019832">
    <property type="entry name" value="Mn/Fe_SOD_C"/>
</dbReference>
<keyword evidence="5 6" id="KW-0560">Oxidoreductase</keyword>
<comment type="catalytic activity">
    <reaction evidence="6">
        <text>2 superoxide + 2 H(+) = H2O2 + O2</text>
        <dbReference type="Rhea" id="RHEA:20696"/>
        <dbReference type="ChEBI" id="CHEBI:15378"/>
        <dbReference type="ChEBI" id="CHEBI:15379"/>
        <dbReference type="ChEBI" id="CHEBI:16240"/>
        <dbReference type="ChEBI" id="CHEBI:18421"/>
        <dbReference type="EC" id="1.15.1.1"/>
    </reaction>
</comment>
<evidence type="ECO:0000256" key="6">
    <source>
        <dbReference type="RuleBase" id="RU000414"/>
    </source>
</evidence>
<dbReference type="PANTHER" id="PTHR42769:SF3">
    <property type="entry name" value="SUPEROXIDE DISMUTASE [FE] 2, CHLOROPLASTIC"/>
    <property type="match status" value="1"/>
</dbReference>
<comment type="similarity">
    <text evidence="1 6">Belongs to the iron/manganese superoxide dismutase family.</text>
</comment>
<dbReference type="SUPFAM" id="SSF46609">
    <property type="entry name" value="Fe,Mn superoxide dismutase (SOD), N-terminal domain"/>
    <property type="match status" value="1"/>
</dbReference>
<feature type="domain" description="Manganese/iron superoxide dismutase C-terminal" evidence="8">
    <location>
        <begin position="93"/>
        <end position="193"/>
    </location>
</feature>
<dbReference type="Gene3D" id="1.10.287.990">
    <property type="entry name" value="Fe,Mn superoxide dismutase (SOD) domain"/>
    <property type="match status" value="1"/>
</dbReference>
<dbReference type="EMBL" id="QMEB01000029">
    <property type="protein sequence ID" value="NMG19023.1"/>
    <property type="molecule type" value="Genomic_DNA"/>
</dbReference>
<dbReference type="Gene3D" id="3.55.40.20">
    <property type="entry name" value="Iron/manganese superoxide dismutase, C-terminal domain"/>
    <property type="match status" value="1"/>
</dbReference>
<dbReference type="InterPro" id="IPR001189">
    <property type="entry name" value="Mn/Fe_SOD"/>
</dbReference>
<accession>A0ABX1P4T4</accession>
<organism evidence="9 10">
    <name type="scientific">Brasilonema bromeliae SPC951</name>
    <dbReference type="NCBI Taxonomy" id="385972"/>
    <lineage>
        <taxon>Bacteria</taxon>
        <taxon>Bacillati</taxon>
        <taxon>Cyanobacteriota</taxon>
        <taxon>Cyanophyceae</taxon>
        <taxon>Nostocales</taxon>
        <taxon>Scytonemataceae</taxon>
        <taxon>Brasilonema</taxon>
        <taxon>Bromeliae group (in: Brasilonema)</taxon>
    </lineage>
</organism>
<comment type="function">
    <text evidence="6">Destroys radicals which are normally produced within the cells and which are toxic to biological systems.</text>
</comment>
<dbReference type="SUPFAM" id="SSF54719">
    <property type="entry name" value="Fe,Mn superoxide dismutase (SOD), C-terminal domain"/>
    <property type="match status" value="1"/>
</dbReference>
<evidence type="ECO:0000256" key="4">
    <source>
        <dbReference type="ARBA" id="ARBA00022723"/>
    </source>
</evidence>
<evidence type="ECO:0000256" key="5">
    <source>
        <dbReference type="ARBA" id="ARBA00023002"/>
    </source>
</evidence>
<evidence type="ECO:0000256" key="1">
    <source>
        <dbReference type="ARBA" id="ARBA00008714"/>
    </source>
</evidence>
<dbReference type="InterPro" id="IPR036314">
    <property type="entry name" value="SOD_C_sf"/>
</dbReference>
<protein>
    <recommendedName>
        <fullName evidence="3 6">Superoxide dismutase</fullName>
        <ecNumber evidence="3 6">1.15.1.1</ecNumber>
    </recommendedName>
</protein>
<feature type="domain" description="Manganese/iron superoxide dismutase N-terminal" evidence="7">
    <location>
        <begin position="3"/>
        <end position="86"/>
    </location>
</feature>
<comment type="subunit">
    <text evidence="2">Homodimer.</text>
</comment>
<gene>
    <name evidence="9" type="ORF">DP116_06010</name>
</gene>
<dbReference type="InterPro" id="IPR036324">
    <property type="entry name" value="Mn/Fe_SOD_N_sf"/>
</dbReference>
<evidence type="ECO:0000256" key="3">
    <source>
        <dbReference type="ARBA" id="ARBA00012682"/>
    </source>
</evidence>
<keyword evidence="4 6" id="KW-0479">Metal-binding</keyword>
<sequence>MAFELPPLPYDYDALSPLISSDTLKFHHDKHHAGYVTNLNKLIEGTELANKSLEEIVLATVNDSAKTGIFNNAAQVWNHTFYWHGLKKGAGAPSGELAEKINASFGSLDEFKKQFKEAGATQFGSGYAWLVLDNGELKVVKTPNAANPITNGQTPLLTADVWEHAYYLDYQNRRPDYLDTFLNELINWDFVAEQYANAAK</sequence>
<evidence type="ECO:0000313" key="9">
    <source>
        <dbReference type="EMBL" id="NMG19023.1"/>
    </source>
</evidence>
<comment type="caution">
    <text evidence="9">The sequence shown here is derived from an EMBL/GenBank/DDBJ whole genome shotgun (WGS) entry which is preliminary data.</text>
</comment>